<dbReference type="EMBL" id="WIVE01000025">
    <property type="protein sequence ID" value="MQX36752.1"/>
    <property type="molecule type" value="Genomic_DNA"/>
</dbReference>
<dbReference type="Proteomes" id="UP000434582">
    <property type="component" value="Unassembled WGS sequence"/>
</dbReference>
<evidence type="ECO:0000313" key="3">
    <source>
        <dbReference type="Proteomes" id="UP000434582"/>
    </source>
</evidence>
<feature type="region of interest" description="Disordered" evidence="1">
    <location>
        <begin position="68"/>
        <end position="104"/>
    </location>
</feature>
<protein>
    <submittedName>
        <fullName evidence="2">Uncharacterized protein</fullName>
    </submittedName>
</protein>
<dbReference type="RefSeq" id="WP_153343531.1">
    <property type="nucleotide sequence ID" value="NZ_WIVE01000025.1"/>
</dbReference>
<organism evidence="2 3">
    <name type="scientific">Roseospira navarrensis</name>
    <dbReference type="NCBI Taxonomy" id="140058"/>
    <lineage>
        <taxon>Bacteria</taxon>
        <taxon>Pseudomonadati</taxon>
        <taxon>Pseudomonadota</taxon>
        <taxon>Alphaproteobacteria</taxon>
        <taxon>Rhodospirillales</taxon>
        <taxon>Rhodospirillaceae</taxon>
        <taxon>Roseospira</taxon>
    </lineage>
</organism>
<feature type="compositionally biased region" description="Polar residues" evidence="1">
    <location>
        <begin position="82"/>
        <end position="91"/>
    </location>
</feature>
<proteinExistence type="predicted"/>
<keyword evidence="3" id="KW-1185">Reference proteome</keyword>
<dbReference type="OrthoDB" id="5289737at2"/>
<reference evidence="2 3" key="1">
    <citation type="submission" date="2019-10" db="EMBL/GenBank/DDBJ databases">
        <title>Draft whole-genome sequence of the purple nonsulfur photosynthetic bacterium Roseospira navarrensis DSM 15114.</title>
        <authorList>
            <person name="Kyndt J.A."/>
            <person name="Meyer T.E."/>
        </authorList>
    </citation>
    <scope>NUCLEOTIDE SEQUENCE [LARGE SCALE GENOMIC DNA]</scope>
    <source>
        <strain evidence="2 3">DSM 15114</strain>
    </source>
</reference>
<name>A0A7X1ZG35_9PROT</name>
<dbReference type="AlphaFoldDB" id="A0A7X1ZG35"/>
<sequence length="104" mass="11014">MKSEEKQALGMTLGVRDLLVRQRTQTINAVRGHRAAFGLVGPQGTAHLGRVRAAVAEASGTLPKTVVEGATLDRAGRKDRQGQTVNETGSDNPGRRKGANDLGR</sequence>
<evidence type="ECO:0000256" key="1">
    <source>
        <dbReference type="SAM" id="MobiDB-lite"/>
    </source>
</evidence>
<gene>
    <name evidence="2" type="ORF">GHC57_09510</name>
</gene>
<accession>A0A7X1ZG35</accession>
<comment type="caution">
    <text evidence="2">The sequence shown here is derived from an EMBL/GenBank/DDBJ whole genome shotgun (WGS) entry which is preliminary data.</text>
</comment>
<evidence type="ECO:0000313" key="2">
    <source>
        <dbReference type="EMBL" id="MQX36752.1"/>
    </source>
</evidence>